<feature type="compositionally biased region" description="Polar residues" evidence="1">
    <location>
        <begin position="23"/>
        <end position="41"/>
    </location>
</feature>
<gene>
    <name evidence="2" type="ORF">GN958_ATG05221</name>
</gene>
<organism evidence="2 3">
    <name type="scientific">Phytophthora infestans</name>
    <name type="common">Potato late blight agent</name>
    <name type="synonym">Botrytis infestans</name>
    <dbReference type="NCBI Taxonomy" id="4787"/>
    <lineage>
        <taxon>Eukaryota</taxon>
        <taxon>Sar</taxon>
        <taxon>Stramenopiles</taxon>
        <taxon>Oomycota</taxon>
        <taxon>Peronosporomycetes</taxon>
        <taxon>Peronosporales</taxon>
        <taxon>Peronosporaceae</taxon>
        <taxon>Phytophthora</taxon>
    </lineage>
</organism>
<dbReference type="AlphaFoldDB" id="A0A8S9V285"/>
<dbReference type="Proteomes" id="UP000704712">
    <property type="component" value="Unassembled WGS sequence"/>
</dbReference>
<accession>A0A8S9V285</accession>
<sequence>MTISVLHRIHVSFRANCDDPASRQPTTWNSSDPNTANNAASKQAMAKVATWKTSVRKTEAMTSLVAGMTDL</sequence>
<proteinExistence type="predicted"/>
<feature type="region of interest" description="Disordered" evidence="1">
    <location>
        <begin position="17"/>
        <end position="43"/>
    </location>
</feature>
<protein>
    <submittedName>
        <fullName evidence="2">Uncharacterized protein</fullName>
    </submittedName>
</protein>
<name>A0A8S9V285_PHYIN</name>
<evidence type="ECO:0000313" key="3">
    <source>
        <dbReference type="Proteomes" id="UP000704712"/>
    </source>
</evidence>
<dbReference type="EMBL" id="JAACNO010000719">
    <property type="protein sequence ID" value="KAF4145594.1"/>
    <property type="molecule type" value="Genomic_DNA"/>
</dbReference>
<reference evidence="2" key="1">
    <citation type="submission" date="2020-03" db="EMBL/GenBank/DDBJ databases">
        <title>Hybrid Assembly of Korean Phytophthora infestans isolates.</title>
        <authorList>
            <person name="Prokchorchik M."/>
            <person name="Lee Y."/>
            <person name="Seo J."/>
            <person name="Cho J.-H."/>
            <person name="Park Y.-E."/>
            <person name="Jang D.-C."/>
            <person name="Im J.-S."/>
            <person name="Choi J.-G."/>
            <person name="Park H.-J."/>
            <person name="Lee G.-B."/>
            <person name="Lee Y.-G."/>
            <person name="Hong S.-Y."/>
            <person name="Cho K."/>
            <person name="Sohn K.H."/>
        </authorList>
    </citation>
    <scope>NUCLEOTIDE SEQUENCE</scope>
    <source>
        <strain evidence="2">KR_2_A2</strain>
    </source>
</reference>
<evidence type="ECO:0000256" key="1">
    <source>
        <dbReference type="SAM" id="MobiDB-lite"/>
    </source>
</evidence>
<comment type="caution">
    <text evidence="2">The sequence shown here is derived from an EMBL/GenBank/DDBJ whole genome shotgun (WGS) entry which is preliminary data.</text>
</comment>
<evidence type="ECO:0000313" key="2">
    <source>
        <dbReference type="EMBL" id="KAF4145594.1"/>
    </source>
</evidence>